<dbReference type="RefSeq" id="XP_014143373.1">
    <property type="nucleotide sequence ID" value="XM_014287898.1"/>
</dbReference>
<reference evidence="1 2" key="1">
    <citation type="submission" date="2011-02" db="EMBL/GenBank/DDBJ databases">
        <title>The Genome Sequence of Sphaeroforma arctica JP610.</title>
        <authorList>
            <consortium name="The Broad Institute Genome Sequencing Platform"/>
            <person name="Russ C."/>
            <person name="Cuomo C."/>
            <person name="Young S.K."/>
            <person name="Zeng Q."/>
            <person name="Gargeya S."/>
            <person name="Alvarado L."/>
            <person name="Berlin A."/>
            <person name="Chapman S.B."/>
            <person name="Chen Z."/>
            <person name="Freedman E."/>
            <person name="Gellesch M."/>
            <person name="Goldberg J."/>
            <person name="Griggs A."/>
            <person name="Gujja S."/>
            <person name="Heilman E."/>
            <person name="Heiman D."/>
            <person name="Howarth C."/>
            <person name="Mehta T."/>
            <person name="Neiman D."/>
            <person name="Pearson M."/>
            <person name="Roberts A."/>
            <person name="Saif S."/>
            <person name="Shea T."/>
            <person name="Shenoy N."/>
            <person name="Sisk P."/>
            <person name="Stolte C."/>
            <person name="Sykes S."/>
            <person name="White J."/>
            <person name="Yandava C."/>
            <person name="Burger G."/>
            <person name="Gray M.W."/>
            <person name="Holland P.W.H."/>
            <person name="King N."/>
            <person name="Lang F.B.F."/>
            <person name="Roger A.J."/>
            <person name="Ruiz-Trillo I."/>
            <person name="Haas B."/>
            <person name="Nusbaum C."/>
            <person name="Birren B."/>
        </authorList>
    </citation>
    <scope>NUCLEOTIDE SEQUENCE [LARGE SCALE GENOMIC DNA]</scope>
    <source>
        <strain evidence="1 2">JP610</strain>
    </source>
</reference>
<sequence length="54" mass="5848">MVQKLLVAVFGIVNGSSVPKGESIGNDENTLRERMTFLLARQKGTEVGDTLDVI</sequence>
<dbReference type="Proteomes" id="UP000054560">
    <property type="component" value="Unassembled WGS sequence"/>
</dbReference>
<dbReference type="AlphaFoldDB" id="A0A0L0EYH5"/>
<accession>A0A0L0EYH5</accession>
<name>A0A0L0EYH5_9EUKA</name>
<organism evidence="1 2">
    <name type="scientific">Sphaeroforma arctica JP610</name>
    <dbReference type="NCBI Taxonomy" id="667725"/>
    <lineage>
        <taxon>Eukaryota</taxon>
        <taxon>Ichthyosporea</taxon>
        <taxon>Ichthyophonida</taxon>
        <taxon>Sphaeroforma</taxon>
    </lineage>
</organism>
<dbReference type="GeneID" id="25918523"/>
<evidence type="ECO:0000313" key="2">
    <source>
        <dbReference type="Proteomes" id="UP000054560"/>
    </source>
</evidence>
<dbReference type="EMBL" id="KQ254820">
    <property type="protein sequence ID" value="KNC69471.1"/>
    <property type="molecule type" value="Genomic_DNA"/>
</dbReference>
<proteinExistence type="predicted"/>
<protein>
    <submittedName>
        <fullName evidence="1">Uncharacterized protein</fullName>
    </submittedName>
</protein>
<evidence type="ECO:0000313" key="1">
    <source>
        <dbReference type="EMBL" id="KNC69471.1"/>
    </source>
</evidence>
<gene>
    <name evidence="1" type="ORF">SARC_18019</name>
</gene>
<keyword evidence="2" id="KW-1185">Reference proteome</keyword>